<feature type="binding site" evidence="7">
    <location>
        <begin position="30"/>
        <end position="33"/>
    </location>
    <ligand>
        <name>ATP</name>
        <dbReference type="ChEBI" id="CHEBI:30616"/>
    </ligand>
</feature>
<dbReference type="SUPFAM" id="SSF54849">
    <property type="entry name" value="GroEL-intermediate domain like"/>
    <property type="match status" value="1"/>
</dbReference>
<comment type="caution">
    <text evidence="10">The sequence shown here is derived from an EMBL/GenBank/DDBJ whole genome shotgun (WGS) entry which is preliminary data.</text>
</comment>
<evidence type="ECO:0000313" key="11">
    <source>
        <dbReference type="Proteomes" id="UP000068164"/>
    </source>
</evidence>
<dbReference type="GO" id="GO:0140662">
    <property type="term" value="F:ATP-dependent protein folding chaperone"/>
    <property type="evidence" value="ECO:0007669"/>
    <property type="project" value="InterPro"/>
</dbReference>
<dbReference type="Gene3D" id="1.10.560.10">
    <property type="entry name" value="GroEL-like equatorial domain"/>
    <property type="match status" value="1"/>
</dbReference>
<gene>
    <name evidence="7 10" type="primary">groEL</name>
    <name evidence="7" type="synonym">groL</name>
    <name evidence="10" type="ORF">AS026_30985</name>
</gene>
<dbReference type="HAMAP" id="MF_00600">
    <property type="entry name" value="CH60"/>
    <property type="match status" value="1"/>
</dbReference>
<comment type="subunit">
    <text evidence="7 9">Forms a cylinder of 14 subunits composed of two heptameric rings stacked back-to-back. Interacts with the co-chaperonin GroES.</text>
</comment>
<evidence type="ECO:0000256" key="6">
    <source>
        <dbReference type="ARBA" id="ARBA00023235"/>
    </source>
</evidence>
<dbReference type="PRINTS" id="PR00298">
    <property type="entry name" value="CHAPERONIN60"/>
</dbReference>
<name>A0A120FPY8_9HYPH</name>
<dbReference type="AlphaFoldDB" id="A0A120FPY8"/>
<evidence type="ECO:0000256" key="3">
    <source>
        <dbReference type="ARBA" id="ARBA00022741"/>
    </source>
</evidence>
<keyword evidence="4 7" id="KW-0067">ATP-binding</keyword>
<dbReference type="Gene3D" id="3.50.7.10">
    <property type="entry name" value="GroEL"/>
    <property type="match status" value="1"/>
</dbReference>
<dbReference type="InterPro" id="IPR018370">
    <property type="entry name" value="Chaperonin_Cpn60_CS"/>
</dbReference>
<dbReference type="GO" id="GO:0016853">
    <property type="term" value="F:isomerase activity"/>
    <property type="evidence" value="ECO:0007669"/>
    <property type="project" value="UniProtKB-KW"/>
</dbReference>
<sequence length="542" mass="57914">MAVKEVKFHTDARERMLRGVDVLANAVKVTLGPKGRNVVIEKSFGAPRITKDGVSVAKEIELEDKFENMGAQMLREVASKTNDLAGDGTTTATVLAQAIVKEGAKAVASGMNPMDLKRGIDLAVDAVVKELKTNARKISNNSEIAQVGTISANGDEEIGRYLAEAMEKVGNEGVITVEEAKTGETELEVVEGMQFDRGYLSPYFVTNAEKMRVEFEDPYILIHEKKLSNLQSMLPVLEAVVQSGKPLVIIAEDVEGEALATLVVNKLRGGLKIAAVKAPGFGDRRKAMLEDIAILTGGTVISEDLGIKLENVTLNMLGRAKKVAIEKENTTIIDGVGSKAEIDGRVVQIRAQIEETTSDYDREKLQERLAKLAGGVAVIRVGGSTEVEVKEKKDRVDDALHATRAAVEEGILPGGGVALLRAIKALDNLDVANPDQRVGVDIVRRAIEAPVRQIAENAGAEGSIIVGKLREKSDFSYGWNAQTGEYGDLYAQGVIDPAKVVRTALQDAASIAGLLVTTEAMIAEKPKKEAAPAIPAGAGMDF</sequence>
<dbReference type="PANTHER" id="PTHR45633">
    <property type="entry name" value="60 KDA HEAT SHOCK PROTEIN, MITOCHONDRIAL"/>
    <property type="match status" value="1"/>
</dbReference>
<proteinExistence type="inferred from homology"/>
<comment type="function">
    <text evidence="7 9">Together with its co-chaperonin GroES, plays an essential role in assisting protein folding. The GroEL-GroES system forms a nano-cage that allows encapsulation of the non-native substrate proteins and provides a physical environment optimized to promote and accelerate protein folding.</text>
</comment>
<comment type="caution">
    <text evidence="7">Lacks conserved residue(s) required for the propagation of feature annotation.</text>
</comment>
<protein>
    <recommendedName>
        <fullName evidence="7">Chaperonin GroEL</fullName>
        <ecNumber evidence="7">5.6.1.7</ecNumber>
    </recommendedName>
    <alternativeName>
        <fullName evidence="7">60 kDa chaperonin</fullName>
    </alternativeName>
    <alternativeName>
        <fullName evidence="7">Chaperonin-60</fullName>
        <shortName evidence="7">Cpn60</shortName>
    </alternativeName>
</protein>
<dbReference type="SUPFAM" id="SSF48592">
    <property type="entry name" value="GroEL equatorial domain-like"/>
    <property type="match status" value="1"/>
</dbReference>
<dbReference type="CDD" id="cd03344">
    <property type="entry name" value="GroEL"/>
    <property type="match status" value="1"/>
</dbReference>
<dbReference type="InterPro" id="IPR002423">
    <property type="entry name" value="Cpn60/GroEL/TCP-1"/>
</dbReference>
<dbReference type="InterPro" id="IPR027409">
    <property type="entry name" value="GroEL-like_apical_dom_sf"/>
</dbReference>
<comment type="subcellular location">
    <subcellularLocation>
        <location evidence="7">Cytoplasm</location>
    </subcellularLocation>
</comment>
<feature type="binding site" evidence="7">
    <location>
        <position position="415"/>
    </location>
    <ligand>
        <name>ATP</name>
        <dbReference type="ChEBI" id="CHEBI:30616"/>
    </ligand>
</feature>
<dbReference type="NCBIfam" id="TIGR02348">
    <property type="entry name" value="GroEL"/>
    <property type="match status" value="1"/>
</dbReference>
<dbReference type="InterPro" id="IPR027413">
    <property type="entry name" value="GROEL-like_equatorial_sf"/>
</dbReference>
<comment type="similarity">
    <text evidence="1 7 8">Belongs to the chaperonin (HSP60) family.</text>
</comment>
<evidence type="ECO:0000256" key="2">
    <source>
        <dbReference type="ARBA" id="ARBA00022490"/>
    </source>
</evidence>
<feature type="binding site" evidence="7">
    <location>
        <position position="496"/>
    </location>
    <ligand>
        <name>ATP</name>
        <dbReference type="ChEBI" id="CHEBI:30616"/>
    </ligand>
</feature>
<reference evidence="10 11" key="1">
    <citation type="submission" date="2015-11" db="EMBL/GenBank/DDBJ databases">
        <title>Draft Genome Sequence of the Strain BR 10423 (Rhizobium sp.) isolated from nodules of Mimosa pudica.</title>
        <authorList>
            <person name="Barauna A.C."/>
            <person name="Zilli J.E."/>
            <person name="Simoes-Araujo J.L."/>
            <person name="Reis V.M."/>
            <person name="James E.K."/>
            <person name="Reis F.B.Jr."/>
            <person name="Rouws L.F."/>
            <person name="Passos S.R."/>
            <person name="Gois S.R."/>
        </authorList>
    </citation>
    <scope>NUCLEOTIDE SEQUENCE [LARGE SCALE GENOMIC DNA]</scope>
    <source>
        <strain evidence="10 11">BR10423</strain>
    </source>
</reference>
<dbReference type="SUPFAM" id="SSF52029">
    <property type="entry name" value="GroEL apical domain-like"/>
    <property type="match status" value="1"/>
</dbReference>
<feature type="binding site" evidence="7">
    <location>
        <position position="51"/>
    </location>
    <ligand>
        <name>ATP</name>
        <dbReference type="ChEBI" id="CHEBI:30616"/>
    </ligand>
</feature>
<dbReference type="InterPro" id="IPR027410">
    <property type="entry name" value="TCP-1-like_intermed_sf"/>
</dbReference>
<dbReference type="OrthoDB" id="9766614at2"/>
<organism evidence="10 11">
    <name type="scientific">Rhizobium altiplani</name>
    <dbReference type="NCBI Taxonomy" id="1864509"/>
    <lineage>
        <taxon>Bacteria</taxon>
        <taxon>Pseudomonadati</taxon>
        <taxon>Pseudomonadota</taxon>
        <taxon>Alphaproteobacteria</taxon>
        <taxon>Hyphomicrobiales</taxon>
        <taxon>Rhizobiaceae</taxon>
        <taxon>Rhizobium/Agrobacterium group</taxon>
        <taxon>Rhizobium</taxon>
    </lineage>
</organism>
<dbReference type="InterPro" id="IPR001844">
    <property type="entry name" value="Cpn60/GroEL"/>
</dbReference>
<dbReference type="EMBL" id="LNCD01000026">
    <property type="protein sequence ID" value="KWV57727.1"/>
    <property type="molecule type" value="Genomic_DNA"/>
</dbReference>
<evidence type="ECO:0000256" key="7">
    <source>
        <dbReference type="HAMAP-Rule" id="MF_00600"/>
    </source>
</evidence>
<dbReference type="Proteomes" id="UP000068164">
    <property type="component" value="Unassembled WGS sequence"/>
</dbReference>
<evidence type="ECO:0000256" key="8">
    <source>
        <dbReference type="RuleBase" id="RU000418"/>
    </source>
</evidence>
<dbReference type="GO" id="GO:0005524">
    <property type="term" value="F:ATP binding"/>
    <property type="evidence" value="ECO:0007669"/>
    <property type="project" value="UniProtKB-UniRule"/>
</dbReference>
<evidence type="ECO:0000256" key="1">
    <source>
        <dbReference type="ARBA" id="ARBA00006607"/>
    </source>
</evidence>
<keyword evidence="11" id="KW-1185">Reference proteome</keyword>
<dbReference type="GO" id="GO:0042026">
    <property type="term" value="P:protein refolding"/>
    <property type="evidence" value="ECO:0007669"/>
    <property type="project" value="UniProtKB-UniRule"/>
</dbReference>
<dbReference type="EC" id="5.6.1.7" evidence="7"/>
<dbReference type="Gene3D" id="3.30.260.10">
    <property type="entry name" value="TCP-1-like chaperonin intermediate domain"/>
    <property type="match status" value="1"/>
</dbReference>
<dbReference type="Pfam" id="PF00118">
    <property type="entry name" value="Cpn60_TCP1"/>
    <property type="match status" value="1"/>
</dbReference>
<dbReference type="NCBIfam" id="NF000592">
    <property type="entry name" value="PRK00013.1"/>
    <property type="match status" value="1"/>
</dbReference>
<dbReference type="GO" id="GO:0051082">
    <property type="term" value="F:unfolded protein binding"/>
    <property type="evidence" value="ECO:0007669"/>
    <property type="project" value="UniProtKB-UniRule"/>
</dbReference>
<dbReference type="FunFam" id="3.50.7.10:FF:000001">
    <property type="entry name" value="60 kDa chaperonin"/>
    <property type="match status" value="1"/>
</dbReference>
<keyword evidence="2 7" id="KW-0963">Cytoplasm</keyword>
<keyword evidence="3 7" id="KW-0547">Nucleotide-binding</keyword>
<keyword evidence="6 7" id="KW-0413">Isomerase</keyword>
<dbReference type="NCBIfam" id="NF009487">
    <property type="entry name" value="PRK12849.1"/>
    <property type="match status" value="1"/>
</dbReference>
<accession>A0A120FPY8</accession>
<evidence type="ECO:0000256" key="4">
    <source>
        <dbReference type="ARBA" id="ARBA00022840"/>
    </source>
</evidence>
<dbReference type="NCBIfam" id="NF009488">
    <property type="entry name" value="PRK12850.1"/>
    <property type="match status" value="1"/>
</dbReference>
<evidence type="ECO:0000256" key="5">
    <source>
        <dbReference type="ARBA" id="ARBA00023186"/>
    </source>
</evidence>
<dbReference type="GO" id="GO:0005737">
    <property type="term" value="C:cytoplasm"/>
    <property type="evidence" value="ECO:0007669"/>
    <property type="project" value="UniProtKB-SubCell"/>
</dbReference>
<keyword evidence="5 7" id="KW-0143">Chaperone</keyword>
<evidence type="ECO:0000313" key="10">
    <source>
        <dbReference type="EMBL" id="KWV57727.1"/>
    </source>
</evidence>
<dbReference type="FunFam" id="1.10.560.10:FF:000001">
    <property type="entry name" value="60 kDa chaperonin"/>
    <property type="match status" value="1"/>
</dbReference>
<dbReference type="PROSITE" id="PS00296">
    <property type="entry name" value="CHAPERONINS_CPN60"/>
    <property type="match status" value="1"/>
</dbReference>
<feature type="binding site" evidence="7">
    <location>
        <begin position="87"/>
        <end position="91"/>
    </location>
    <ligand>
        <name>ATP</name>
        <dbReference type="ChEBI" id="CHEBI:30616"/>
    </ligand>
</feature>
<evidence type="ECO:0000256" key="9">
    <source>
        <dbReference type="RuleBase" id="RU000419"/>
    </source>
</evidence>
<dbReference type="NCBIfam" id="NF009489">
    <property type="entry name" value="PRK12851.1"/>
    <property type="match status" value="1"/>
</dbReference>
<dbReference type="RefSeq" id="WP_062368791.1">
    <property type="nucleotide sequence ID" value="NZ_LNCD01000026.1"/>
</dbReference>